<dbReference type="SUPFAM" id="SSF161111">
    <property type="entry name" value="Cation efflux protein transmembrane domain-like"/>
    <property type="match status" value="1"/>
</dbReference>
<dbReference type="Gene3D" id="1.20.1510.10">
    <property type="entry name" value="Cation efflux protein transmembrane domain"/>
    <property type="match status" value="1"/>
</dbReference>
<keyword evidence="4 8" id="KW-1133">Transmembrane helix</keyword>
<dbReference type="PANTHER" id="PTHR45755">
    <property type="match status" value="1"/>
</dbReference>
<evidence type="ECO:0000256" key="6">
    <source>
        <dbReference type="ARBA" id="ARBA00023136"/>
    </source>
</evidence>
<evidence type="ECO:0000256" key="4">
    <source>
        <dbReference type="ARBA" id="ARBA00022989"/>
    </source>
</evidence>
<dbReference type="GO" id="GO:0005385">
    <property type="term" value="F:zinc ion transmembrane transporter activity"/>
    <property type="evidence" value="ECO:0007669"/>
    <property type="project" value="InterPro"/>
</dbReference>
<proteinExistence type="predicted"/>
<dbReference type="AlphaFoldDB" id="A0A433J4B6"/>
<feature type="transmembrane region" description="Helical" evidence="8">
    <location>
        <begin position="60"/>
        <end position="77"/>
    </location>
</feature>
<keyword evidence="11" id="KW-1185">Reference proteome</keyword>
<evidence type="ECO:0000256" key="7">
    <source>
        <dbReference type="SAM" id="MobiDB-lite"/>
    </source>
</evidence>
<feature type="transmembrane region" description="Helical" evidence="8">
    <location>
        <begin position="199"/>
        <end position="219"/>
    </location>
</feature>
<keyword evidence="6 8" id="KW-0472">Membrane</keyword>
<reference evidence="10 11" key="1">
    <citation type="submission" date="2018-12" db="EMBL/GenBank/DDBJ databases">
        <authorList>
            <person name="Yang Y."/>
        </authorList>
    </citation>
    <scope>NUCLEOTIDE SEQUENCE [LARGE SCALE GENOMIC DNA]</scope>
    <source>
        <strain evidence="10 11">GSF71</strain>
    </source>
</reference>
<dbReference type="OrthoDB" id="271709at2"/>
<dbReference type="NCBIfam" id="NF033827">
    <property type="entry name" value="CDF_efflux_DmeF"/>
    <property type="match status" value="1"/>
</dbReference>
<evidence type="ECO:0000256" key="2">
    <source>
        <dbReference type="ARBA" id="ARBA00022448"/>
    </source>
</evidence>
<evidence type="ECO:0000256" key="1">
    <source>
        <dbReference type="ARBA" id="ARBA00004141"/>
    </source>
</evidence>
<evidence type="ECO:0000256" key="3">
    <source>
        <dbReference type="ARBA" id="ARBA00022692"/>
    </source>
</evidence>
<dbReference type="InterPro" id="IPR027469">
    <property type="entry name" value="Cation_efflux_TMD_sf"/>
</dbReference>
<evidence type="ECO:0000256" key="8">
    <source>
        <dbReference type="SAM" id="Phobius"/>
    </source>
</evidence>
<comment type="caution">
    <text evidence="10">The sequence shown here is derived from an EMBL/GenBank/DDBJ whole genome shotgun (WGS) entry which is preliminary data.</text>
</comment>
<feature type="transmembrane region" description="Helical" evidence="8">
    <location>
        <begin position="93"/>
        <end position="114"/>
    </location>
</feature>
<sequence length="336" mass="35547">MHTKTIEPWTHDHGFGQDQVRPAEFRTLLVVVLTAVTMVAEVAAGLAFGSIALLTDGLHMASHAAALGIALLAYVFARRHARDRAFSFGTGKVNALAGFASALLLVFVTLLMLWESLHRLVDPVAISFDQALVVTLVGLAVNVISVAILMHRPSGGAAAHGPHDHHDHGPHGHDHHHGHAHGHGGHGGHAGQDHNLRGAILHVLADIATSVLAVLALLGGKHLGASWLDPAMGIVGAAMIARWSWGLLHDTGRVLLDQEAPAEVREAVRGAIEADGDSRIADLHIWSIGPGLFTTVLSVVSHEPRSPDHYKALLPTGLGLVHPVVEVRRCPGEVAR</sequence>
<evidence type="ECO:0000313" key="10">
    <source>
        <dbReference type="EMBL" id="RUQ66805.1"/>
    </source>
</evidence>
<feature type="domain" description="Cation efflux protein transmembrane" evidence="9">
    <location>
        <begin position="28"/>
        <end position="256"/>
    </location>
</feature>
<evidence type="ECO:0000259" key="9">
    <source>
        <dbReference type="Pfam" id="PF01545"/>
    </source>
</evidence>
<organism evidence="10 11">
    <name type="scientific">Azospirillum doebereinerae</name>
    <dbReference type="NCBI Taxonomy" id="92933"/>
    <lineage>
        <taxon>Bacteria</taxon>
        <taxon>Pseudomonadati</taxon>
        <taxon>Pseudomonadota</taxon>
        <taxon>Alphaproteobacteria</taxon>
        <taxon>Rhodospirillales</taxon>
        <taxon>Azospirillaceae</taxon>
        <taxon>Azospirillum</taxon>
    </lineage>
</organism>
<feature type="transmembrane region" description="Helical" evidence="8">
    <location>
        <begin position="126"/>
        <end position="150"/>
    </location>
</feature>
<protein>
    <submittedName>
        <fullName evidence="10">Cation transporter</fullName>
    </submittedName>
</protein>
<evidence type="ECO:0000313" key="11">
    <source>
        <dbReference type="Proteomes" id="UP000280346"/>
    </source>
</evidence>
<dbReference type="GO" id="GO:0016020">
    <property type="term" value="C:membrane"/>
    <property type="evidence" value="ECO:0007669"/>
    <property type="project" value="UniProtKB-SubCell"/>
</dbReference>
<accession>A0A433J4B6</accession>
<name>A0A433J4B6_9PROT</name>
<keyword evidence="2" id="KW-0813">Transport</keyword>
<dbReference type="Pfam" id="PF01545">
    <property type="entry name" value="Cation_efflux"/>
    <property type="match status" value="1"/>
</dbReference>
<feature type="region of interest" description="Disordered" evidence="7">
    <location>
        <begin position="156"/>
        <end position="191"/>
    </location>
</feature>
<keyword evidence="5" id="KW-0406">Ion transport</keyword>
<gene>
    <name evidence="10" type="ORF">EJ913_21710</name>
</gene>
<keyword evidence="3 8" id="KW-0812">Transmembrane</keyword>
<dbReference type="InterPro" id="IPR058533">
    <property type="entry name" value="Cation_efflux_TM"/>
</dbReference>
<dbReference type="EMBL" id="RZIJ01000019">
    <property type="protein sequence ID" value="RUQ66805.1"/>
    <property type="molecule type" value="Genomic_DNA"/>
</dbReference>
<dbReference type="InterPro" id="IPR002524">
    <property type="entry name" value="Cation_efflux"/>
</dbReference>
<dbReference type="InterPro" id="IPR045316">
    <property type="entry name" value="Msc2-like"/>
</dbReference>
<feature type="compositionally biased region" description="Basic and acidic residues" evidence="7">
    <location>
        <begin position="161"/>
        <end position="172"/>
    </location>
</feature>
<feature type="transmembrane region" description="Helical" evidence="8">
    <location>
        <begin position="28"/>
        <end position="54"/>
    </location>
</feature>
<dbReference type="NCBIfam" id="TIGR01297">
    <property type="entry name" value="CDF"/>
    <property type="match status" value="1"/>
</dbReference>
<feature type="compositionally biased region" description="Basic residues" evidence="7">
    <location>
        <begin position="173"/>
        <end position="186"/>
    </location>
</feature>
<comment type="subcellular location">
    <subcellularLocation>
        <location evidence="1">Membrane</location>
        <topology evidence="1">Multi-pass membrane protein</topology>
    </subcellularLocation>
</comment>
<evidence type="ECO:0000256" key="5">
    <source>
        <dbReference type="ARBA" id="ARBA00023065"/>
    </source>
</evidence>
<dbReference type="PANTHER" id="PTHR45755:SF4">
    <property type="entry name" value="ZINC TRANSPORTER 7"/>
    <property type="match status" value="1"/>
</dbReference>
<dbReference type="GO" id="GO:0006882">
    <property type="term" value="P:intracellular zinc ion homeostasis"/>
    <property type="evidence" value="ECO:0007669"/>
    <property type="project" value="InterPro"/>
</dbReference>
<dbReference type="Proteomes" id="UP000280346">
    <property type="component" value="Unassembled WGS sequence"/>
</dbReference>
<dbReference type="RefSeq" id="WP_127001787.1">
    <property type="nucleotide sequence ID" value="NZ_JBNPXW010000016.1"/>
</dbReference>